<dbReference type="EMBL" id="JAGYPJ010000001">
    <property type="protein sequence ID" value="MBS4199162.1"/>
    <property type="molecule type" value="Genomic_DNA"/>
</dbReference>
<dbReference type="Proteomes" id="UP000682713">
    <property type="component" value="Unassembled WGS sequence"/>
</dbReference>
<dbReference type="AlphaFoldDB" id="A0A942TNF0"/>
<keyword evidence="1" id="KW-0732">Signal</keyword>
<name>A0A942TNF0_9BACI</name>
<comment type="caution">
    <text evidence="2">The sequence shown here is derived from an EMBL/GenBank/DDBJ whole genome shotgun (WGS) entry which is preliminary data.</text>
</comment>
<reference evidence="2 3" key="1">
    <citation type="submission" date="2021-05" db="EMBL/GenBank/DDBJ databases">
        <title>Novel Bacillus species.</title>
        <authorList>
            <person name="Liu G."/>
        </authorList>
    </citation>
    <scope>NUCLEOTIDE SEQUENCE [LARGE SCALE GENOMIC DNA]</scope>
    <source>
        <strain evidence="2 3">FJAT-49732</strain>
    </source>
</reference>
<sequence length="224" mass="25636">MKKYIILIMAYLLVVAPNKSGATISGYYIVSKSGKDDITMYAKKIDDLYYDFKIDFKGRIASRPFWMNVTNPTYAPKIYYEDINQDEKNELIIILTKGYGTGALDEEVYVFETDSNRFGEVLVDNPLAVVLKNTKTRLTLTAAKLSIGDKQYVVNISPVGIKPENIFKDIYFGSIIKYELENNHLIARLAAQVSLAHSIGEVIITYEYRDKMYQARSVDFRPYK</sequence>
<gene>
    <name evidence="2" type="ORF">KHA93_05775</name>
</gene>
<evidence type="ECO:0000313" key="2">
    <source>
        <dbReference type="EMBL" id="MBS4199162.1"/>
    </source>
</evidence>
<dbReference type="RefSeq" id="WP_213109862.1">
    <property type="nucleotide sequence ID" value="NZ_JAGYPJ010000001.1"/>
</dbReference>
<proteinExistence type="predicted"/>
<feature type="signal peptide" evidence="1">
    <location>
        <begin position="1"/>
        <end position="22"/>
    </location>
</feature>
<organism evidence="2 3">
    <name type="scientific">Lederbergia citrisecunda</name>
    <dbReference type="NCBI Taxonomy" id="2833583"/>
    <lineage>
        <taxon>Bacteria</taxon>
        <taxon>Bacillati</taxon>
        <taxon>Bacillota</taxon>
        <taxon>Bacilli</taxon>
        <taxon>Bacillales</taxon>
        <taxon>Bacillaceae</taxon>
        <taxon>Lederbergia</taxon>
    </lineage>
</organism>
<accession>A0A942TNF0</accession>
<evidence type="ECO:0000313" key="3">
    <source>
        <dbReference type="Proteomes" id="UP000682713"/>
    </source>
</evidence>
<evidence type="ECO:0000256" key="1">
    <source>
        <dbReference type="SAM" id="SignalP"/>
    </source>
</evidence>
<keyword evidence="3" id="KW-1185">Reference proteome</keyword>
<protein>
    <submittedName>
        <fullName evidence="2">Uncharacterized protein</fullName>
    </submittedName>
</protein>
<feature type="chain" id="PRO_5037507850" evidence="1">
    <location>
        <begin position="23"/>
        <end position="224"/>
    </location>
</feature>